<feature type="domain" description="MULE transposase" evidence="4">
    <location>
        <begin position="819"/>
        <end position="915"/>
    </location>
</feature>
<comment type="caution">
    <text evidence="5">The sequence shown here is derived from an EMBL/GenBank/DDBJ whole genome shotgun (WGS) entry which is preliminary data.</text>
</comment>
<feature type="repeat" description="TPR" evidence="3">
    <location>
        <begin position="604"/>
        <end position="637"/>
    </location>
</feature>
<name>A0A819LWL5_9BILA</name>
<feature type="repeat" description="TPR" evidence="3">
    <location>
        <begin position="487"/>
        <end position="520"/>
    </location>
</feature>
<evidence type="ECO:0000256" key="2">
    <source>
        <dbReference type="ARBA" id="ARBA00022803"/>
    </source>
</evidence>
<keyword evidence="1" id="KW-0677">Repeat</keyword>
<dbReference type="EMBL" id="CAJOBD010003854">
    <property type="protein sequence ID" value="CAF3969129.1"/>
    <property type="molecule type" value="Genomic_DNA"/>
</dbReference>
<dbReference type="InterPro" id="IPR011990">
    <property type="entry name" value="TPR-like_helical_dom_sf"/>
</dbReference>
<keyword evidence="2 3" id="KW-0802">TPR repeat</keyword>
<dbReference type="AlphaFoldDB" id="A0A819LWL5"/>
<gene>
    <name evidence="5" type="ORF">JBS370_LOCUS24532</name>
</gene>
<feature type="repeat" description="TPR" evidence="3">
    <location>
        <begin position="525"/>
        <end position="558"/>
    </location>
</feature>
<dbReference type="PROSITE" id="PS50005">
    <property type="entry name" value="TPR"/>
    <property type="match status" value="4"/>
</dbReference>
<dbReference type="PROSITE" id="PS50293">
    <property type="entry name" value="TPR_REGION"/>
    <property type="match status" value="1"/>
</dbReference>
<dbReference type="InterPro" id="IPR013105">
    <property type="entry name" value="TPR_2"/>
</dbReference>
<sequence length="1072" mass="125553">MGSGSSFTILSSTSNTKTNSEIITDDSTDKSSKLPQIISQEKIQKSIKQKQKRLENFEPFTLIYLDNDFDDNDKKFQSAIDFICCFNDLEQCEQFILNKNKNEHLFFIVSSQYATNIVSHVHDLTQIIAIYILQQDISNINRKDTIDDKWTKRYSKVKGIYLDRDSLLEELSSDVNKYTNIGDLLPISIYNQRDIIQNNNSSNDHLRFLFYQLFVHEYCLKSSSSNKTHLIELIEDYYRLNRYELHQIDEFDKEYNSTKNVLIWFLRNTFLRKFLTKSLLILNLKILFTLRFFIKDMYKAMVDIGSSSNKYQISNEQIFYRSQIISEETFGRIKSNIGELLSINNFFLANKNRHNALSFLRQNFSSTNLIYRVLFEIKIPSDYKFHKQRPFIDVTQFSSDEYTTLFFIGSIFRIDTVIFDINNDCWIIQLTLYDERTNEDFSQVFTFLNDHHTPITLANLLRRICPDSAKQFYKHLLKENSESPSRLECYRGLGLCSYSCEDYEQALIYFEKALEMEPDDPLIISSLHNSIGLVYAQQDNLDQAQIHFSEALKYSSLPLHVACAHYNLALVYGKQCLFDEELDHYQEAFEIRTNQLPSDHLQIASLFNNIGIAYSDLHKYDKALSNLRKALEMRLKLLPENHIDVARSYANIGAVYVKTEEFRMALEYFNKAQLLFEKQQPIPEQDIQQINQNIKIHHHIPEPEQIELRNLKRKVKERVKTETSSISKIYEEELARSNLSSTALTLASTAAEGKSGLNRVRRKTTPPIPTSAEFDIPEFYSQTLDGTQFVCTDKIIKKKRMILFATDTQLETLFSSEWIFLDGTFDSCPEQFQQIYTIHCLKFNQNFPCVISLLSGKSTDIYRQLFSELSSHADRLKMKFDPKHIMSDFEMSLIKTIKQKFPTAIHHGCFFHYCQLLYKNVKSLGLSTSYLEDEDTRLACRSTMALALVPLEYVEEAYELLKNDSPKALAEFFTYYEKQWLKPWHNRFNNRVEKHHPNMWHFLECLKREELLFRQQLGKLNAGIPKKTSSNVCISQKQIDTLTERYEQEQITLIDFLYGLSTLVAKRSTKSL</sequence>
<accession>A0A819LWL5</accession>
<evidence type="ECO:0000313" key="5">
    <source>
        <dbReference type="EMBL" id="CAF3969129.1"/>
    </source>
</evidence>
<reference evidence="5" key="1">
    <citation type="submission" date="2021-02" db="EMBL/GenBank/DDBJ databases">
        <authorList>
            <person name="Nowell W R."/>
        </authorList>
    </citation>
    <scope>NUCLEOTIDE SEQUENCE</scope>
</reference>
<dbReference type="Proteomes" id="UP000663836">
    <property type="component" value="Unassembled WGS sequence"/>
</dbReference>
<dbReference type="SMART" id="SM00028">
    <property type="entry name" value="TPR"/>
    <property type="match status" value="5"/>
</dbReference>
<proteinExistence type="predicted"/>
<dbReference type="PANTHER" id="PTHR45641:SF1">
    <property type="entry name" value="AAA+ ATPASE DOMAIN-CONTAINING PROTEIN"/>
    <property type="match status" value="1"/>
</dbReference>
<dbReference type="Gene3D" id="1.25.40.10">
    <property type="entry name" value="Tetratricopeptide repeat domain"/>
    <property type="match status" value="2"/>
</dbReference>
<dbReference type="PANTHER" id="PTHR45641">
    <property type="entry name" value="TETRATRICOPEPTIDE REPEAT PROTEIN (AFU_ORTHOLOGUE AFUA_6G03870)"/>
    <property type="match status" value="1"/>
</dbReference>
<feature type="repeat" description="TPR" evidence="3">
    <location>
        <begin position="646"/>
        <end position="679"/>
    </location>
</feature>
<evidence type="ECO:0000313" key="6">
    <source>
        <dbReference type="Proteomes" id="UP000663836"/>
    </source>
</evidence>
<dbReference type="Pfam" id="PF07719">
    <property type="entry name" value="TPR_2"/>
    <property type="match status" value="1"/>
</dbReference>
<dbReference type="Pfam" id="PF10551">
    <property type="entry name" value="MULE"/>
    <property type="match status" value="1"/>
</dbReference>
<dbReference type="InterPro" id="IPR019734">
    <property type="entry name" value="TPR_rpt"/>
</dbReference>
<evidence type="ECO:0000256" key="1">
    <source>
        <dbReference type="ARBA" id="ARBA00022737"/>
    </source>
</evidence>
<dbReference type="Pfam" id="PF13424">
    <property type="entry name" value="TPR_12"/>
    <property type="match status" value="2"/>
</dbReference>
<evidence type="ECO:0000259" key="4">
    <source>
        <dbReference type="Pfam" id="PF10551"/>
    </source>
</evidence>
<dbReference type="SUPFAM" id="SSF48452">
    <property type="entry name" value="TPR-like"/>
    <property type="match status" value="1"/>
</dbReference>
<dbReference type="InterPro" id="IPR018289">
    <property type="entry name" value="MULE_transposase_dom"/>
</dbReference>
<organism evidence="5 6">
    <name type="scientific">Rotaria sordida</name>
    <dbReference type="NCBI Taxonomy" id="392033"/>
    <lineage>
        <taxon>Eukaryota</taxon>
        <taxon>Metazoa</taxon>
        <taxon>Spiralia</taxon>
        <taxon>Gnathifera</taxon>
        <taxon>Rotifera</taxon>
        <taxon>Eurotatoria</taxon>
        <taxon>Bdelloidea</taxon>
        <taxon>Philodinida</taxon>
        <taxon>Philodinidae</taxon>
        <taxon>Rotaria</taxon>
    </lineage>
</organism>
<evidence type="ECO:0000256" key="3">
    <source>
        <dbReference type="PROSITE-ProRule" id="PRU00339"/>
    </source>
</evidence>
<protein>
    <recommendedName>
        <fullName evidence="4">MULE transposase domain-containing protein</fullName>
    </recommendedName>
</protein>